<dbReference type="InterPro" id="IPR015887">
    <property type="entry name" value="DNA_glyclase_Znf_dom_DNA_BS"/>
</dbReference>
<dbReference type="Pfam" id="PF06831">
    <property type="entry name" value="H2TH"/>
    <property type="match status" value="1"/>
</dbReference>
<dbReference type="PROSITE" id="PS51068">
    <property type="entry name" value="FPG_CAT"/>
    <property type="match status" value="1"/>
</dbReference>
<evidence type="ECO:0000256" key="6">
    <source>
        <dbReference type="ARBA" id="ARBA00022771"/>
    </source>
</evidence>
<comment type="subunit">
    <text evidence="3 15">Monomer.</text>
</comment>
<comment type="function">
    <text evidence="15">Involved in base excision repair of DNA damaged by oxidation or by mutagenic agents. Acts as DNA glycosylase that recognizes and removes damaged bases. Has a preference for oxidized purines, such as 7,8-dihydro-8-oxoguanine (8-oxoG). Has AP (apurinic/apyrimidinic) lyase activity and introduces nicks in the DNA strand. Cleaves the DNA backbone by beta-delta elimination to generate a single-strand break at the site of the removed base with both 3'- and 5'-phosphates.</text>
</comment>
<dbReference type="PROSITE" id="PS51066">
    <property type="entry name" value="ZF_FPG_2"/>
    <property type="match status" value="1"/>
</dbReference>
<dbReference type="Pfam" id="PF06827">
    <property type="entry name" value="zf-FPG_IleRS"/>
    <property type="match status" value="1"/>
</dbReference>
<evidence type="ECO:0000259" key="17">
    <source>
        <dbReference type="PROSITE" id="PS51068"/>
    </source>
</evidence>
<feature type="binding site" evidence="15">
    <location>
        <position position="115"/>
    </location>
    <ligand>
        <name>DNA</name>
        <dbReference type="ChEBI" id="CHEBI:16991"/>
    </ligand>
</feature>
<dbReference type="InterPro" id="IPR015886">
    <property type="entry name" value="H2TH_FPG"/>
</dbReference>
<feature type="active site" description="Proton donor; for delta-elimination activity" evidence="15">
    <location>
        <position position="266"/>
    </location>
</feature>
<dbReference type="InterPro" id="IPR020629">
    <property type="entry name" value="FPG_Glyclase"/>
</dbReference>
<feature type="binding site" evidence="15">
    <location>
        <position position="157"/>
    </location>
    <ligand>
        <name>DNA</name>
        <dbReference type="ChEBI" id="CHEBI:16991"/>
    </ligand>
</feature>
<dbReference type="InterPro" id="IPR012319">
    <property type="entry name" value="FPG_cat"/>
</dbReference>
<evidence type="ECO:0000256" key="13">
    <source>
        <dbReference type="ARBA" id="ARBA00023295"/>
    </source>
</evidence>
<dbReference type="InterPro" id="IPR010979">
    <property type="entry name" value="Ribosomal_uS13-like_H2TH"/>
</dbReference>
<dbReference type="GO" id="GO:0140078">
    <property type="term" value="F:class I DNA-(apurinic or apyrimidinic site) endonuclease activity"/>
    <property type="evidence" value="ECO:0007669"/>
    <property type="project" value="UniProtKB-EC"/>
</dbReference>
<keyword evidence="7 15" id="KW-0378">Hydrolase</keyword>
<accession>A0A847S8Q6</accession>
<dbReference type="HAMAP" id="MF_00103">
    <property type="entry name" value="Fapy_DNA_glycosyl"/>
    <property type="match status" value="1"/>
</dbReference>
<dbReference type="SMART" id="SM00898">
    <property type="entry name" value="Fapy_DNA_glyco"/>
    <property type="match status" value="1"/>
</dbReference>
<dbReference type="InterPro" id="IPR035937">
    <property type="entry name" value="FPG_N"/>
</dbReference>
<keyword evidence="12 15" id="KW-0511">Multifunctional enzyme</keyword>
<keyword evidence="5 15" id="KW-0227">DNA damage</keyword>
<keyword evidence="11 15" id="KW-0456">Lyase</keyword>
<keyword evidence="4 15" id="KW-0479">Metal-binding</keyword>
<evidence type="ECO:0000256" key="2">
    <source>
        <dbReference type="ARBA" id="ARBA00009409"/>
    </source>
</evidence>
<evidence type="ECO:0000256" key="11">
    <source>
        <dbReference type="ARBA" id="ARBA00023239"/>
    </source>
</evidence>
<organism evidence="18 19">
    <name type="scientific">Leeia aquatica</name>
    <dbReference type="NCBI Taxonomy" id="2725557"/>
    <lineage>
        <taxon>Bacteria</taxon>
        <taxon>Pseudomonadati</taxon>
        <taxon>Pseudomonadota</taxon>
        <taxon>Betaproteobacteria</taxon>
        <taxon>Neisseriales</taxon>
        <taxon>Leeiaceae</taxon>
        <taxon>Leeia</taxon>
    </lineage>
</organism>
<dbReference type="FunFam" id="3.20.190.10:FF:000001">
    <property type="entry name" value="Formamidopyrimidine-DNA glycosylase"/>
    <property type="match status" value="1"/>
</dbReference>
<gene>
    <name evidence="15 18" type="primary">mutM</name>
    <name evidence="15" type="synonym">fpg</name>
    <name evidence="18" type="ORF">HF682_08690</name>
</gene>
<feature type="binding site" evidence="15">
    <location>
        <position position="91"/>
    </location>
    <ligand>
        <name>DNA</name>
        <dbReference type="ChEBI" id="CHEBI:16991"/>
    </ligand>
</feature>
<dbReference type="GO" id="GO:0003684">
    <property type="term" value="F:damaged DNA binding"/>
    <property type="evidence" value="ECO:0007669"/>
    <property type="project" value="InterPro"/>
</dbReference>
<comment type="catalytic activity">
    <reaction evidence="1 15">
        <text>Hydrolysis of DNA containing ring-opened 7-methylguanine residues, releasing 2,6-diamino-4-hydroxy-5-(N-methyl)formamidopyrimidine.</text>
        <dbReference type="EC" id="3.2.2.23"/>
    </reaction>
</comment>
<dbReference type="GO" id="GO:0008270">
    <property type="term" value="F:zinc ion binding"/>
    <property type="evidence" value="ECO:0007669"/>
    <property type="project" value="UniProtKB-UniRule"/>
</dbReference>
<feature type="active site" description="Proton donor" evidence="15">
    <location>
        <position position="3"/>
    </location>
</feature>
<evidence type="ECO:0000256" key="1">
    <source>
        <dbReference type="ARBA" id="ARBA00001668"/>
    </source>
</evidence>
<dbReference type="GO" id="GO:0006284">
    <property type="term" value="P:base-excision repair"/>
    <property type="evidence" value="ECO:0007669"/>
    <property type="project" value="InterPro"/>
</dbReference>
<keyword evidence="13 15" id="KW-0326">Glycosidase</keyword>
<dbReference type="FunFam" id="1.10.8.50:FF:000003">
    <property type="entry name" value="Formamidopyrimidine-DNA glycosylase"/>
    <property type="match status" value="1"/>
</dbReference>
<keyword evidence="8 15" id="KW-0862">Zinc</keyword>
<evidence type="ECO:0000256" key="4">
    <source>
        <dbReference type="ARBA" id="ARBA00022723"/>
    </source>
</evidence>
<proteinExistence type="inferred from homology"/>
<dbReference type="EC" id="4.2.99.18" evidence="15"/>
<comment type="catalytic activity">
    <reaction evidence="14 15">
        <text>2'-deoxyribonucleotide-(2'-deoxyribose 5'-phosphate)-2'-deoxyribonucleotide-DNA = a 3'-end 2'-deoxyribonucleotide-(2,3-dehydro-2,3-deoxyribose 5'-phosphate)-DNA + a 5'-end 5'-phospho-2'-deoxyribonucleoside-DNA + H(+)</text>
        <dbReference type="Rhea" id="RHEA:66592"/>
        <dbReference type="Rhea" id="RHEA-COMP:13180"/>
        <dbReference type="Rhea" id="RHEA-COMP:16897"/>
        <dbReference type="Rhea" id="RHEA-COMP:17067"/>
        <dbReference type="ChEBI" id="CHEBI:15378"/>
        <dbReference type="ChEBI" id="CHEBI:136412"/>
        <dbReference type="ChEBI" id="CHEBI:157695"/>
        <dbReference type="ChEBI" id="CHEBI:167181"/>
        <dbReference type="EC" id="4.2.99.18"/>
    </reaction>
</comment>
<evidence type="ECO:0000256" key="7">
    <source>
        <dbReference type="ARBA" id="ARBA00022801"/>
    </source>
</evidence>
<comment type="caution">
    <text evidence="18">The sequence shown here is derived from an EMBL/GenBank/DDBJ whole genome shotgun (WGS) entry which is preliminary data.</text>
</comment>
<protein>
    <recommendedName>
        <fullName evidence="15">Formamidopyrimidine-DNA glycosylase</fullName>
        <shortName evidence="15">Fapy-DNA glycosylase</shortName>
        <ecNumber evidence="15">3.2.2.23</ecNumber>
    </recommendedName>
    <alternativeName>
        <fullName evidence="15">DNA-(apurinic or apyrimidinic site) lyase MutM</fullName>
        <shortName evidence="15">AP lyase MutM</shortName>
        <ecNumber evidence="15">4.2.99.18</ecNumber>
    </alternativeName>
</protein>
<reference evidence="18 19" key="1">
    <citation type="submission" date="2020-04" db="EMBL/GenBank/DDBJ databases">
        <title>Draft genome of Leeia sp. IMCC25680.</title>
        <authorList>
            <person name="Song J."/>
            <person name="Cho J.-C."/>
        </authorList>
    </citation>
    <scope>NUCLEOTIDE SEQUENCE [LARGE SCALE GENOMIC DNA]</scope>
    <source>
        <strain evidence="18 19">IMCC25680</strain>
    </source>
</reference>
<dbReference type="EMBL" id="JABAIM010000001">
    <property type="protein sequence ID" value="NLR75235.1"/>
    <property type="molecule type" value="Genomic_DNA"/>
</dbReference>
<evidence type="ECO:0000256" key="10">
    <source>
        <dbReference type="ARBA" id="ARBA00023204"/>
    </source>
</evidence>
<dbReference type="InterPro" id="IPR010663">
    <property type="entry name" value="Znf_FPG/IleRS"/>
</dbReference>
<sequence length="285" mass="31600">MPELPEVETTRRGIEPLLTGRQFSKVIIREHRLRWPVPDHLPSLLPGLTLRGIQRRAKYLLFDAGQGWLLGHLGMSGSFRVLTEPQPVRKHDHLDLELDGGADGGGVTLRYHDPRRFGCLLWIPDDWQQHPLIRDLGPEPLSEAFHADYLLQALHKRSSAIKLALMDNHVVVGVGNIYASEALFLAGIHPQTPAQELSLVALQRLVQAVQQVLTAALASGGSTLRDYVNARGDTGYFQLTLNVYDRAGEPCRQCGTPISKLLLGQRSSFFCAQCQSMRQTAHNGG</sequence>
<dbReference type="Proteomes" id="UP000587991">
    <property type="component" value="Unassembled WGS sequence"/>
</dbReference>
<dbReference type="SMART" id="SM01232">
    <property type="entry name" value="H2TH"/>
    <property type="match status" value="1"/>
</dbReference>
<dbReference type="Gene3D" id="1.10.8.50">
    <property type="match status" value="1"/>
</dbReference>
<dbReference type="InterPro" id="IPR000214">
    <property type="entry name" value="Znf_DNA_glyclase/AP_lyase"/>
</dbReference>
<evidence type="ECO:0000256" key="15">
    <source>
        <dbReference type="HAMAP-Rule" id="MF_00103"/>
    </source>
</evidence>
<evidence type="ECO:0000256" key="8">
    <source>
        <dbReference type="ARBA" id="ARBA00022833"/>
    </source>
</evidence>
<feature type="active site" description="Schiff-base intermediate with DNA" evidence="15">
    <location>
        <position position="2"/>
    </location>
</feature>
<evidence type="ECO:0000313" key="18">
    <source>
        <dbReference type="EMBL" id="NLR75235.1"/>
    </source>
</evidence>
<dbReference type="Pfam" id="PF01149">
    <property type="entry name" value="Fapy_DNA_glyco"/>
    <property type="match status" value="1"/>
</dbReference>
<feature type="domain" description="FPG-type" evidence="16">
    <location>
        <begin position="242"/>
        <end position="276"/>
    </location>
</feature>
<evidence type="ECO:0000256" key="12">
    <source>
        <dbReference type="ARBA" id="ARBA00023268"/>
    </source>
</evidence>
<feature type="active site" description="Proton donor; for beta-elimination activity" evidence="15">
    <location>
        <position position="58"/>
    </location>
</feature>
<evidence type="ECO:0000256" key="14">
    <source>
        <dbReference type="ARBA" id="ARBA00044632"/>
    </source>
</evidence>
<dbReference type="CDD" id="cd08966">
    <property type="entry name" value="EcFpg-like_N"/>
    <property type="match status" value="1"/>
</dbReference>
<evidence type="ECO:0000256" key="5">
    <source>
        <dbReference type="ARBA" id="ARBA00022763"/>
    </source>
</evidence>
<dbReference type="PANTHER" id="PTHR22993">
    <property type="entry name" value="FORMAMIDOPYRIMIDINE-DNA GLYCOSYLASE"/>
    <property type="match status" value="1"/>
</dbReference>
<dbReference type="GO" id="GO:0034039">
    <property type="term" value="F:8-oxo-7,8-dihydroguanine DNA N-glycosylase activity"/>
    <property type="evidence" value="ECO:0007669"/>
    <property type="project" value="TreeGrafter"/>
</dbReference>
<dbReference type="AlphaFoldDB" id="A0A847S8Q6"/>
<evidence type="ECO:0000256" key="9">
    <source>
        <dbReference type="ARBA" id="ARBA00023125"/>
    </source>
</evidence>
<evidence type="ECO:0000259" key="16">
    <source>
        <dbReference type="PROSITE" id="PS51066"/>
    </source>
</evidence>
<evidence type="ECO:0000256" key="3">
    <source>
        <dbReference type="ARBA" id="ARBA00011245"/>
    </source>
</evidence>
<dbReference type="NCBIfam" id="TIGR00577">
    <property type="entry name" value="fpg"/>
    <property type="match status" value="1"/>
</dbReference>
<dbReference type="SUPFAM" id="SSF57716">
    <property type="entry name" value="Glucocorticoid receptor-like (DNA-binding domain)"/>
    <property type="match status" value="1"/>
</dbReference>
<dbReference type="NCBIfam" id="NF002211">
    <property type="entry name" value="PRK01103.1"/>
    <property type="match status" value="1"/>
</dbReference>
<dbReference type="EC" id="3.2.2.23" evidence="15"/>
<keyword evidence="19" id="KW-1185">Reference proteome</keyword>
<dbReference type="SUPFAM" id="SSF81624">
    <property type="entry name" value="N-terminal domain of MutM-like DNA repair proteins"/>
    <property type="match status" value="1"/>
</dbReference>
<feature type="domain" description="Formamidopyrimidine-DNA glycosylase catalytic" evidence="17">
    <location>
        <begin position="2"/>
        <end position="118"/>
    </location>
</feature>
<keyword evidence="10 15" id="KW-0234">DNA repair</keyword>
<comment type="similarity">
    <text evidence="2 15">Belongs to the FPG family.</text>
</comment>
<name>A0A847S8Q6_9NEIS</name>
<dbReference type="RefSeq" id="WP_168876779.1">
    <property type="nucleotide sequence ID" value="NZ_JABAIM010000001.1"/>
</dbReference>
<dbReference type="SUPFAM" id="SSF46946">
    <property type="entry name" value="S13-like H2TH domain"/>
    <property type="match status" value="1"/>
</dbReference>
<comment type="cofactor">
    <cofactor evidence="15">
        <name>Zn(2+)</name>
        <dbReference type="ChEBI" id="CHEBI:29105"/>
    </cofactor>
    <text evidence="15">Binds 1 zinc ion per subunit.</text>
</comment>
<dbReference type="Gene3D" id="3.20.190.10">
    <property type="entry name" value="MutM-like, N-terminal"/>
    <property type="match status" value="1"/>
</dbReference>
<dbReference type="PROSITE" id="PS01242">
    <property type="entry name" value="ZF_FPG_1"/>
    <property type="match status" value="1"/>
</dbReference>
<keyword evidence="9 15" id="KW-0238">DNA-binding</keyword>
<dbReference type="PANTHER" id="PTHR22993:SF9">
    <property type="entry name" value="FORMAMIDOPYRIMIDINE-DNA GLYCOSYLASE"/>
    <property type="match status" value="1"/>
</dbReference>
<evidence type="ECO:0000313" key="19">
    <source>
        <dbReference type="Proteomes" id="UP000587991"/>
    </source>
</evidence>
<keyword evidence="6 15" id="KW-0863">Zinc-finger</keyword>